<evidence type="ECO:0000256" key="11">
    <source>
        <dbReference type="RuleBase" id="RU362091"/>
    </source>
</evidence>
<keyword evidence="4" id="KW-1003">Cell membrane</keyword>
<evidence type="ECO:0000256" key="5">
    <source>
        <dbReference type="ARBA" id="ARBA00022692"/>
    </source>
</evidence>
<keyword evidence="5 12" id="KW-0812">Transmembrane</keyword>
<dbReference type="RefSeq" id="WP_130344885.1">
    <property type="nucleotide sequence ID" value="NZ_SGWQ01000004.1"/>
</dbReference>
<name>A0A4Q7KRZ1_9PSEU</name>
<dbReference type="Gene3D" id="1.20.1730.10">
    <property type="entry name" value="Sodium/glucose cotransporter"/>
    <property type="match status" value="1"/>
</dbReference>
<keyword evidence="6 12" id="KW-1133">Transmembrane helix</keyword>
<feature type="transmembrane region" description="Helical" evidence="12">
    <location>
        <begin position="276"/>
        <end position="302"/>
    </location>
</feature>
<organism evidence="13 14">
    <name type="scientific">Herbihabitans rhizosphaerae</name>
    <dbReference type="NCBI Taxonomy" id="1872711"/>
    <lineage>
        <taxon>Bacteria</taxon>
        <taxon>Bacillati</taxon>
        <taxon>Actinomycetota</taxon>
        <taxon>Actinomycetes</taxon>
        <taxon>Pseudonocardiales</taxon>
        <taxon>Pseudonocardiaceae</taxon>
        <taxon>Herbihabitans</taxon>
    </lineage>
</organism>
<sequence length="540" mass="58141">MRTLDVVIILIFLVGMPLLGVLIGGKQKSGNDYFVSDKGIKWWVVCLSVVSAETSTLTVLSVPTISYLAKPEAGGMTYLTLALGYIVGRIVVAFILLPKYVAGDLVTAYAFLGKRFGNGMQATTSATFQITRLLADAIRLFATAIPIKLVLKAYGIDASYWAIIIVLGIALVFYTSMGGVRAVVWVDAIQMLWYLLGAVAVIWVLTDRLPDGWFDKAVDANKFQIFDFSSNWLTATYAFLPAFFGGAVFAMASHGTDQLIVQRLMSTRNVRAGQKALIASGVVVFFQFALFLFIGAMLSAFYNNATPTAPKDKGGLGLGANDELFGNFIVTEMPSGLSGFVIAGILAAALSSSLGALASASVTDIWEKVVKRPLTDQERLRMGRIWTMIWAGLTIIVAGAFAQFNAKTSDPIVIQALGIASYTYGALLGAFLLGLIIKKARQADAVVAFLVTVVVMAYVILGVKFVGTVPLDPKAPLPPWDHIEWFNFSKADAKKNVNSLVSWWNVPLGVIITLAVGGLMSLRHKDDEPETEEATAAKAT</sequence>
<feature type="transmembrane region" description="Helical" evidence="12">
    <location>
        <begin position="158"/>
        <end position="175"/>
    </location>
</feature>
<evidence type="ECO:0000256" key="12">
    <source>
        <dbReference type="SAM" id="Phobius"/>
    </source>
</evidence>
<evidence type="ECO:0000256" key="9">
    <source>
        <dbReference type="ARBA" id="ARBA00023136"/>
    </source>
</evidence>
<evidence type="ECO:0000256" key="1">
    <source>
        <dbReference type="ARBA" id="ARBA00004651"/>
    </source>
</evidence>
<accession>A0A4Q7KRZ1</accession>
<evidence type="ECO:0000256" key="3">
    <source>
        <dbReference type="ARBA" id="ARBA00022448"/>
    </source>
</evidence>
<dbReference type="GO" id="GO:0015293">
    <property type="term" value="F:symporter activity"/>
    <property type="evidence" value="ECO:0007669"/>
    <property type="project" value="TreeGrafter"/>
</dbReference>
<evidence type="ECO:0000256" key="7">
    <source>
        <dbReference type="ARBA" id="ARBA00023053"/>
    </source>
</evidence>
<keyword evidence="14" id="KW-1185">Reference proteome</keyword>
<proteinExistence type="inferred from homology"/>
<feature type="transmembrane region" description="Helical" evidence="12">
    <location>
        <begin position="412"/>
        <end position="433"/>
    </location>
</feature>
<keyword evidence="8" id="KW-0406">Ion transport</keyword>
<dbReference type="PROSITE" id="PS50283">
    <property type="entry name" value="NA_SOLUT_SYMP_3"/>
    <property type="match status" value="1"/>
</dbReference>
<keyword evidence="10" id="KW-0739">Sodium transport</keyword>
<evidence type="ECO:0000256" key="4">
    <source>
        <dbReference type="ARBA" id="ARBA00022475"/>
    </source>
</evidence>
<dbReference type="GO" id="GO:0006814">
    <property type="term" value="P:sodium ion transport"/>
    <property type="evidence" value="ECO:0007669"/>
    <property type="project" value="UniProtKB-KW"/>
</dbReference>
<keyword evidence="9 12" id="KW-0472">Membrane</keyword>
<feature type="transmembrane region" description="Helical" evidence="12">
    <location>
        <begin position="445"/>
        <end position="467"/>
    </location>
</feature>
<feature type="transmembrane region" description="Helical" evidence="12">
    <location>
        <begin position="77"/>
        <end position="97"/>
    </location>
</feature>
<feature type="transmembrane region" description="Helical" evidence="12">
    <location>
        <begin position="340"/>
        <end position="366"/>
    </location>
</feature>
<feature type="transmembrane region" description="Helical" evidence="12">
    <location>
        <begin position="182"/>
        <end position="205"/>
    </location>
</feature>
<feature type="transmembrane region" description="Helical" evidence="12">
    <location>
        <begin position="7"/>
        <end position="25"/>
    </location>
</feature>
<dbReference type="InterPro" id="IPR051163">
    <property type="entry name" value="Sodium:Solute_Symporter_SSF"/>
</dbReference>
<dbReference type="InterPro" id="IPR038377">
    <property type="entry name" value="Na/Glc_symporter_sf"/>
</dbReference>
<gene>
    <name evidence="13" type="ORF">EV193_104552</name>
</gene>
<dbReference type="GO" id="GO:0005886">
    <property type="term" value="C:plasma membrane"/>
    <property type="evidence" value="ECO:0007669"/>
    <property type="project" value="UniProtKB-SubCell"/>
</dbReference>
<dbReference type="AlphaFoldDB" id="A0A4Q7KRZ1"/>
<feature type="transmembrane region" description="Helical" evidence="12">
    <location>
        <begin position="40"/>
        <end position="65"/>
    </location>
</feature>
<keyword evidence="7" id="KW-0915">Sodium</keyword>
<dbReference type="PANTHER" id="PTHR42985">
    <property type="entry name" value="SODIUM-COUPLED MONOCARBOXYLATE TRANSPORTER"/>
    <property type="match status" value="1"/>
</dbReference>
<comment type="subcellular location">
    <subcellularLocation>
        <location evidence="1">Cell membrane</location>
        <topology evidence="1">Multi-pass membrane protein</topology>
    </subcellularLocation>
</comment>
<reference evidence="13 14" key="1">
    <citation type="submission" date="2019-02" db="EMBL/GenBank/DDBJ databases">
        <title>Genomic Encyclopedia of Type Strains, Phase IV (KMG-IV): sequencing the most valuable type-strain genomes for metagenomic binning, comparative biology and taxonomic classification.</title>
        <authorList>
            <person name="Goeker M."/>
        </authorList>
    </citation>
    <scope>NUCLEOTIDE SEQUENCE [LARGE SCALE GENOMIC DNA]</scope>
    <source>
        <strain evidence="13 14">DSM 101727</strain>
    </source>
</reference>
<evidence type="ECO:0000256" key="6">
    <source>
        <dbReference type="ARBA" id="ARBA00022989"/>
    </source>
</evidence>
<keyword evidence="3" id="KW-0813">Transport</keyword>
<evidence type="ECO:0000256" key="8">
    <source>
        <dbReference type="ARBA" id="ARBA00023065"/>
    </source>
</evidence>
<evidence type="ECO:0000256" key="10">
    <source>
        <dbReference type="ARBA" id="ARBA00023201"/>
    </source>
</evidence>
<dbReference type="Proteomes" id="UP000294257">
    <property type="component" value="Unassembled WGS sequence"/>
</dbReference>
<evidence type="ECO:0000313" key="14">
    <source>
        <dbReference type="Proteomes" id="UP000294257"/>
    </source>
</evidence>
<feature type="transmembrane region" description="Helical" evidence="12">
    <location>
        <begin position="387"/>
        <end position="406"/>
    </location>
</feature>
<feature type="transmembrane region" description="Helical" evidence="12">
    <location>
        <begin position="503"/>
        <end position="522"/>
    </location>
</feature>
<dbReference type="PANTHER" id="PTHR42985:SF47">
    <property type="entry name" value="INTEGRAL MEMBRANE TRANSPORT PROTEIN"/>
    <property type="match status" value="1"/>
</dbReference>
<evidence type="ECO:0000256" key="2">
    <source>
        <dbReference type="ARBA" id="ARBA00006434"/>
    </source>
</evidence>
<comment type="similarity">
    <text evidence="2 11">Belongs to the sodium:solute symporter (SSF) (TC 2.A.21) family.</text>
</comment>
<dbReference type="EMBL" id="SGWQ01000004">
    <property type="protein sequence ID" value="RZS39335.1"/>
    <property type="molecule type" value="Genomic_DNA"/>
</dbReference>
<evidence type="ECO:0000313" key="13">
    <source>
        <dbReference type="EMBL" id="RZS39335.1"/>
    </source>
</evidence>
<dbReference type="OrthoDB" id="9814523at2"/>
<dbReference type="CDD" id="cd11493">
    <property type="entry name" value="SLC5sbd_NIS-like_u1"/>
    <property type="match status" value="1"/>
</dbReference>
<comment type="caution">
    <text evidence="13">The sequence shown here is derived from an EMBL/GenBank/DDBJ whole genome shotgun (WGS) entry which is preliminary data.</text>
</comment>
<protein>
    <submittedName>
        <fullName evidence="13">SSS family transporter</fullName>
    </submittedName>
</protein>
<dbReference type="InterPro" id="IPR001734">
    <property type="entry name" value="Na/solute_symporter"/>
</dbReference>
<feature type="transmembrane region" description="Helical" evidence="12">
    <location>
        <begin position="232"/>
        <end position="255"/>
    </location>
</feature>
<dbReference type="Pfam" id="PF00474">
    <property type="entry name" value="SSF"/>
    <property type="match status" value="1"/>
</dbReference>